<reference evidence="2 3" key="2">
    <citation type="journal article" date="2008" name="Int. J. Syst. Evol. Microbiol.">
        <title>Methanocella paludicola gen. nov., sp. nov., a methane-producing archaeon, the first isolate of the lineage 'Rice Cluster I', and proposal of the new archaeal order Methanocellales ord. nov.</title>
        <authorList>
            <person name="Sakai S."/>
            <person name="Imachi H."/>
            <person name="Hanada S."/>
            <person name="Ohashi A."/>
            <person name="Harada H."/>
            <person name="Kamagata Y."/>
        </authorList>
    </citation>
    <scope>NUCLEOTIDE SEQUENCE [LARGE SCALE GENOMIC DNA]</scope>
    <source>
        <strain evidence="3">DSM 17711 / JCM 13418 / NBRC 101707 / SANAE</strain>
    </source>
</reference>
<dbReference type="SUPFAM" id="SSF88697">
    <property type="entry name" value="PUA domain-like"/>
    <property type="match status" value="1"/>
</dbReference>
<evidence type="ECO:0000259" key="1">
    <source>
        <dbReference type="Pfam" id="PF01878"/>
    </source>
</evidence>
<evidence type="ECO:0000313" key="3">
    <source>
        <dbReference type="Proteomes" id="UP000001882"/>
    </source>
</evidence>
<accession>D1YVM2</accession>
<dbReference type="OrthoDB" id="60294at2157"/>
<dbReference type="InterPro" id="IPR015947">
    <property type="entry name" value="PUA-like_sf"/>
</dbReference>
<organism evidence="2 3">
    <name type="scientific">Methanocella paludicola (strain DSM 17711 / JCM 13418 / NBRC 101707 / SANAE)</name>
    <dbReference type="NCBI Taxonomy" id="304371"/>
    <lineage>
        <taxon>Archaea</taxon>
        <taxon>Methanobacteriati</taxon>
        <taxon>Methanobacteriota</taxon>
        <taxon>Stenosarchaea group</taxon>
        <taxon>Methanomicrobia</taxon>
        <taxon>Methanocellales</taxon>
        <taxon>Methanocellaceae</taxon>
        <taxon>Methanocella</taxon>
    </lineage>
</organism>
<name>D1YVM2_METPS</name>
<feature type="domain" description="EVE" evidence="1">
    <location>
        <begin position="297"/>
        <end position="409"/>
    </location>
</feature>
<reference evidence="2 3" key="1">
    <citation type="journal article" date="2007" name="Appl. Environ. Microbiol.">
        <title>Isolation of key methanogens for global methane emission from rice paddy fields: a novel isolate affiliated with the clone cluster rice cluster I.</title>
        <authorList>
            <person name="Sakai S."/>
            <person name="Imachi H."/>
            <person name="Sekiguchi Y."/>
            <person name="Ohashi A."/>
            <person name="Harada H."/>
            <person name="Kamagata Y."/>
        </authorList>
    </citation>
    <scope>NUCLEOTIDE SEQUENCE [LARGE SCALE GENOMIC DNA]</scope>
    <source>
        <strain evidence="3">DSM 17711 / JCM 13418 / NBRC 101707 / SANAE</strain>
    </source>
</reference>
<dbReference type="Pfam" id="PF01878">
    <property type="entry name" value="EVE"/>
    <property type="match status" value="1"/>
</dbReference>
<dbReference type="SUPFAM" id="SSF55729">
    <property type="entry name" value="Acyl-CoA N-acyltransferases (Nat)"/>
    <property type="match status" value="1"/>
</dbReference>
<dbReference type="AlphaFoldDB" id="D1YVM2"/>
<dbReference type="InterPro" id="IPR016181">
    <property type="entry name" value="Acyl_CoA_acyltransferase"/>
</dbReference>
<dbReference type="eggNOG" id="arCOG06636">
    <property type="taxonomic scope" value="Archaea"/>
</dbReference>
<protein>
    <recommendedName>
        <fullName evidence="1">EVE domain-containing protein</fullName>
    </recommendedName>
</protein>
<dbReference type="InterPro" id="IPR002740">
    <property type="entry name" value="EVE_domain"/>
</dbReference>
<dbReference type="EMBL" id="AP011532">
    <property type="protein sequence ID" value="BAI60494.1"/>
    <property type="molecule type" value="Genomic_DNA"/>
</dbReference>
<dbReference type="InParanoid" id="D1YVM2"/>
<dbReference type="GeneID" id="8680519"/>
<dbReference type="Gene3D" id="3.10.590.10">
    <property type="entry name" value="ph1033 like domains"/>
    <property type="match status" value="1"/>
</dbReference>
<sequence length="422" mass="49633">MIGNPQLDSHSIIDAQLLNAVYKNAVHVFITEDKEIHRFASKLGIENRVLDIVTALADFDNKAARMHDHFRIKPDFMYNIDYLDPFFDSLREDYGIVKFNDWFLKKSRDGRKCWVHRTNHKLKAILILKDEDEEIALINKAPLRRKPRLKIATLKVACKGYRVGELLLKLAIGYSIDHNYDEIYLTHFVRENDDLLKLITKHGFEYIGERNCIDQKGEYEKVFLKSLFPDNAINYDPAEVNKRFYPSFIDSIRVNKYIVPIQPEYHDRLFQDYKKRQTLLSDFSTDIPQGNTIRKAYLTNSHIKKIKPGDLLLFYRSKDQHQITSIGVVEQVYYQLDDTDKIWYTVEYNRSVYTYDEVKGFKKPATVIIFRHYFNLKKPLGIKELIKHGILSAHPQSISTLTPDQYDYIKRNGGIDGRFTFD</sequence>
<evidence type="ECO:0000313" key="2">
    <source>
        <dbReference type="EMBL" id="BAI60494.1"/>
    </source>
</evidence>
<dbReference type="Proteomes" id="UP000001882">
    <property type="component" value="Chromosome"/>
</dbReference>
<proteinExistence type="predicted"/>
<reference evidence="3" key="3">
    <citation type="journal article" date="2011" name="PLoS ONE">
        <title>Genome sequence of a mesophilic hydrogenotrophic methanogen Methanocella paludicola, the first cultivated representative of the order Methanocellales.</title>
        <authorList>
            <person name="Sakai S."/>
            <person name="Takaki Y."/>
            <person name="Shimamura S."/>
            <person name="Sekine M."/>
            <person name="Tajima T."/>
            <person name="Kosugi H."/>
            <person name="Ichikawa N."/>
            <person name="Tasumi E."/>
            <person name="Hiraki A.T."/>
            <person name="Shimizu A."/>
            <person name="Kato Y."/>
            <person name="Nishiko R."/>
            <person name="Mori K."/>
            <person name="Fujita N."/>
            <person name="Imachi H."/>
            <person name="Takai K."/>
        </authorList>
    </citation>
    <scope>NUCLEOTIDE SEQUENCE [LARGE SCALE GENOMIC DNA]</scope>
    <source>
        <strain evidence="3">DSM 17711 / JCM 13418 / NBRC 101707 / SANAE</strain>
    </source>
</reference>
<gene>
    <name evidence="2" type="ordered locus">MCP_0422</name>
</gene>
<dbReference type="KEGG" id="mpd:MCP_0422"/>
<keyword evidence="3" id="KW-1185">Reference proteome</keyword>
<dbReference type="Gene3D" id="3.40.630.30">
    <property type="match status" value="1"/>
</dbReference>
<dbReference type="RefSeq" id="WP_012899174.1">
    <property type="nucleotide sequence ID" value="NC_013665.1"/>
</dbReference>